<evidence type="ECO:0000256" key="7">
    <source>
        <dbReference type="RuleBase" id="RU003797"/>
    </source>
</evidence>
<name>A0A3E2TJG0_9FIRM</name>
<dbReference type="Gene3D" id="3.40.140.10">
    <property type="entry name" value="Cytidine Deaminase, domain 2"/>
    <property type="match status" value="1"/>
</dbReference>
<proteinExistence type="inferred from homology"/>
<dbReference type="PANTHER" id="PTHR30471">
    <property type="entry name" value="DNA REPAIR PROTEIN RADC"/>
    <property type="match status" value="1"/>
</dbReference>
<feature type="domain" description="MPN" evidence="8">
    <location>
        <begin position="104"/>
        <end position="226"/>
    </location>
</feature>
<dbReference type="RefSeq" id="WP_117520792.1">
    <property type="nucleotide sequence ID" value="NZ_JBHWMK010000032.1"/>
</dbReference>
<dbReference type="AlphaFoldDB" id="A0A3E2TJG0"/>
<dbReference type="CDD" id="cd08071">
    <property type="entry name" value="MPN_DUF2466"/>
    <property type="match status" value="1"/>
</dbReference>
<comment type="caution">
    <text evidence="9">The sequence shown here is derived from an EMBL/GenBank/DDBJ whole genome shotgun (WGS) entry which is preliminary data.</text>
</comment>
<dbReference type="EMBL" id="QVEU01000002">
    <property type="protein sequence ID" value="RGB77123.1"/>
    <property type="molecule type" value="Genomic_DNA"/>
</dbReference>
<dbReference type="InterPro" id="IPR020891">
    <property type="entry name" value="UPF0758_CS"/>
</dbReference>
<evidence type="ECO:0000256" key="4">
    <source>
        <dbReference type="ARBA" id="ARBA00022801"/>
    </source>
</evidence>
<gene>
    <name evidence="9" type="ORF">DXA39_02540</name>
</gene>
<dbReference type="SUPFAM" id="SSF102712">
    <property type="entry name" value="JAB1/MPN domain"/>
    <property type="match status" value="1"/>
</dbReference>
<dbReference type="Proteomes" id="UP000261011">
    <property type="component" value="Unassembled WGS sequence"/>
</dbReference>
<keyword evidence="4" id="KW-0378">Hydrolase</keyword>
<evidence type="ECO:0000256" key="5">
    <source>
        <dbReference type="ARBA" id="ARBA00022833"/>
    </source>
</evidence>
<evidence type="ECO:0000256" key="3">
    <source>
        <dbReference type="ARBA" id="ARBA00022723"/>
    </source>
</evidence>
<dbReference type="Pfam" id="PF20582">
    <property type="entry name" value="UPF0758_N"/>
    <property type="match status" value="1"/>
</dbReference>
<protein>
    <submittedName>
        <fullName evidence="9">JAB domain-containing protein</fullName>
    </submittedName>
</protein>
<dbReference type="PROSITE" id="PS50249">
    <property type="entry name" value="MPN"/>
    <property type="match status" value="1"/>
</dbReference>
<keyword evidence="5" id="KW-0862">Zinc</keyword>
<evidence type="ECO:0000313" key="9">
    <source>
        <dbReference type="EMBL" id="RGB77123.1"/>
    </source>
</evidence>
<comment type="similarity">
    <text evidence="1 7">Belongs to the UPF0758 family.</text>
</comment>
<evidence type="ECO:0000313" key="10">
    <source>
        <dbReference type="Proteomes" id="UP000261011"/>
    </source>
</evidence>
<dbReference type="GO" id="GO:0006508">
    <property type="term" value="P:proteolysis"/>
    <property type="evidence" value="ECO:0007669"/>
    <property type="project" value="UniProtKB-KW"/>
</dbReference>
<dbReference type="InterPro" id="IPR001405">
    <property type="entry name" value="UPF0758"/>
</dbReference>
<evidence type="ECO:0000256" key="1">
    <source>
        <dbReference type="ARBA" id="ARBA00010243"/>
    </source>
</evidence>
<dbReference type="NCBIfam" id="NF000642">
    <property type="entry name" value="PRK00024.1"/>
    <property type="match status" value="1"/>
</dbReference>
<reference evidence="9 10" key="1">
    <citation type="submission" date="2018-08" db="EMBL/GenBank/DDBJ databases">
        <title>A genome reference for cultivated species of the human gut microbiota.</title>
        <authorList>
            <person name="Zou Y."/>
            <person name="Xue W."/>
            <person name="Luo G."/>
        </authorList>
    </citation>
    <scope>NUCLEOTIDE SEQUENCE [LARGE SCALE GENOMIC DNA]</scope>
    <source>
        <strain evidence="9 10">OF01-3</strain>
    </source>
</reference>
<dbReference type="GO" id="GO:0046872">
    <property type="term" value="F:metal ion binding"/>
    <property type="evidence" value="ECO:0007669"/>
    <property type="project" value="UniProtKB-KW"/>
</dbReference>
<organism evidence="9 10">
    <name type="scientific">Anaerococcus nagyae</name>
    <dbReference type="NCBI Taxonomy" id="1755241"/>
    <lineage>
        <taxon>Bacteria</taxon>
        <taxon>Bacillati</taxon>
        <taxon>Bacillota</taxon>
        <taxon>Tissierellia</taxon>
        <taxon>Tissierellales</taxon>
        <taxon>Peptoniphilaceae</taxon>
        <taxon>Anaerococcus</taxon>
    </lineage>
</organism>
<dbReference type="OrthoDB" id="9804482at2"/>
<evidence type="ECO:0000256" key="2">
    <source>
        <dbReference type="ARBA" id="ARBA00022670"/>
    </source>
</evidence>
<keyword evidence="10" id="KW-1185">Reference proteome</keyword>
<dbReference type="InterPro" id="IPR025657">
    <property type="entry name" value="RadC_JAB"/>
</dbReference>
<dbReference type="PANTHER" id="PTHR30471:SF3">
    <property type="entry name" value="UPF0758 PROTEIN YEES-RELATED"/>
    <property type="match status" value="1"/>
</dbReference>
<keyword evidence="3" id="KW-0479">Metal-binding</keyword>
<evidence type="ECO:0000256" key="6">
    <source>
        <dbReference type="ARBA" id="ARBA00023049"/>
    </source>
</evidence>
<dbReference type="InterPro" id="IPR037518">
    <property type="entry name" value="MPN"/>
</dbReference>
<dbReference type="InterPro" id="IPR046778">
    <property type="entry name" value="UPF0758_N"/>
</dbReference>
<dbReference type="NCBIfam" id="TIGR00608">
    <property type="entry name" value="radc"/>
    <property type="match status" value="1"/>
</dbReference>
<keyword evidence="6" id="KW-0482">Metalloprotease</keyword>
<accession>A0A3E2TJG0</accession>
<evidence type="ECO:0000259" key="8">
    <source>
        <dbReference type="PROSITE" id="PS50249"/>
    </source>
</evidence>
<sequence length="226" mass="25626">MKKTIKDLDQDDRPREKLIKYGADLLTDEELLAIIIATGNKEKNVIELSKEILDTFSYEDLADIEVAELTHINGIKNAKACSIVASLRLGKRIAQKVMEREIIKIEKSEDIYNYLKNELANKKNEYFYAILLDTKNVIISKEVISKGTLDASLVHPREAFKAAIKKSAKSIIFVHNHPSGDVNPSKHDFLTTRNLVDAGNILDIKVLDHIIIGDNDYYSFKKENLI</sequence>
<dbReference type="GO" id="GO:0008237">
    <property type="term" value="F:metallopeptidase activity"/>
    <property type="evidence" value="ECO:0007669"/>
    <property type="project" value="UniProtKB-KW"/>
</dbReference>
<keyword evidence="2" id="KW-0645">Protease</keyword>
<dbReference type="PROSITE" id="PS01302">
    <property type="entry name" value="UPF0758"/>
    <property type="match status" value="1"/>
</dbReference>
<dbReference type="Pfam" id="PF04002">
    <property type="entry name" value="RadC"/>
    <property type="match status" value="1"/>
</dbReference>